<gene>
    <name evidence="7" type="primary">LOC122134494</name>
</gene>
<dbReference type="AlphaFoldDB" id="A0A9Q9ZS40"/>
<dbReference type="RefSeq" id="XP_042571929.1">
    <property type="nucleotide sequence ID" value="XM_042715995.1"/>
</dbReference>
<keyword evidence="2 5" id="KW-0732">Signal</keyword>
<dbReference type="GeneID" id="122134494"/>
<reference evidence="7" key="1">
    <citation type="submission" date="2025-08" db="UniProtKB">
        <authorList>
            <consortium name="RefSeq"/>
        </authorList>
    </citation>
    <scope>IDENTIFICATION</scope>
    <source>
        <tissue evidence="7">Muscle</tissue>
    </source>
</reference>
<keyword evidence="4" id="KW-0325">Glycoprotein</keyword>
<evidence type="ECO:0000256" key="4">
    <source>
        <dbReference type="ARBA" id="ARBA00023180"/>
    </source>
</evidence>
<protein>
    <submittedName>
        <fullName evidence="7">CD48 antigen-like</fullName>
    </submittedName>
</protein>
<evidence type="ECO:0000313" key="7">
    <source>
        <dbReference type="RefSeq" id="XP_042571929.1"/>
    </source>
</evidence>
<dbReference type="OrthoDB" id="8963023at2759"/>
<dbReference type="Proteomes" id="UP001155660">
    <property type="component" value="Chromosome B1"/>
</dbReference>
<dbReference type="InterPro" id="IPR013106">
    <property type="entry name" value="Ig_V-set"/>
</dbReference>
<feature type="domain" description="Immunoglobulin V-set" evidence="6">
    <location>
        <begin position="28"/>
        <end position="122"/>
    </location>
</feature>
<dbReference type="InterPro" id="IPR015631">
    <property type="entry name" value="CD2/SLAM_rcpt"/>
</dbReference>
<dbReference type="Pfam" id="PF07686">
    <property type="entry name" value="V-set"/>
    <property type="match status" value="1"/>
</dbReference>
<comment type="subcellular location">
    <subcellularLocation>
        <location evidence="1">Membrane</location>
    </subcellularLocation>
</comment>
<evidence type="ECO:0000259" key="6">
    <source>
        <dbReference type="Pfam" id="PF07686"/>
    </source>
</evidence>
<dbReference type="PANTHER" id="PTHR12080">
    <property type="entry name" value="SIGNALING LYMPHOCYTIC ACTIVATION MOLECULE"/>
    <property type="match status" value="1"/>
</dbReference>
<evidence type="ECO:0000256" key="5">
    <source>
        <dbReference type="SAM" id="SignalP"/>
    </source>
</evidence>
<dbReference type="PANTHER" id="PTHR12080:SF48">
    <property type="entry name" value="IMMUNOGLOBULIN SUBTYPE DOMAIN-CONTAINING PROTEIN"/>
    <property type="match status" value="1"/>
</dbReference>
<name>A0A9Q9ZS40_CYPCA</name>
<sequence>MSALKYWTTVICALFTVIGAASGEDVNVFGEVGGTVSFSPTSLPPPKSGIIWKQEKGVEKVKAIEWDTEDGFDIPNPRFKGITTLDEKTGKITITKLKFEHSGLYTIDISSKEQEQRFNSEVLALLPKPVIKIEKIDINPNAVYLKCEYSEKIIWKNSAGETLKGTIQSPKGELITVEKKGNPDVFYTCTLKNAVSERTSDPVYERELFEESGSVWIVLIASLY</sequence>
<organism evidence="7">
    <name type="scientific">Cyprinus carpio</name>
    <name type="common">Common carp</name>
    <dbReference type="NCBI Taxonomy" id="7962"/>
    <lineage>
        <taxon>Eukaryota</taxon>
        <taxon>Metazoa</taxon>
        <taxon>Chordata</taxon>
        <taxon>Craniata</taxon>
        <taxon>Vertebrata</taxon>
        <taxon>Euteleostomi</taxon>
        <taxon>Actinopterygii</taxon>
        <taxon>Neopterygii</taxon>
        <taxon>Teleostei</taxon>
        <taxon>Ostariophysi</taxon>
        <taxon>Cypriniformes</taxon>
        <taxon>Cyprinidae</taxon>
        <taxon>Cyprininae</taxon>
        <taxon>Cyprinus</taxon>
    </lineage>
</organism>
<dbReference type="KEGG" id="ccar:122134494"/>
<feature type="chain" id="PRO_5040379675" evidence="5">
    <location>
        <begin position="24"/>
        <end position="224"/>
    </location>
</feature>
<evidence type="ECO:0000256" key="1">
    <source>
        <dbReference type="ARBA" id="ARBA00004370"/>
    </source>
</evidence>
<feature type="signal peptide" evidence="5">
    <location>
        <begin position="1"/>
        <end position="23"/>
    </location>
</feature>
<proteinExistence type="predicted"/>
<keyword evidence="3" id="KW-0472">Membrane</keyword>
<evidence type="ECO:0000256" key="3">
    <source>
        <dbReference type="ARBA" id="ARBA00023136"/>
    </source>
</evidence>
<dbReference type="GO" id="GO:0016020">
    <property type="term" value="C:membrane"/>
    <property type="evidence" value="ECO:0007669"/>
    <property type="project" value="UniProtKB-SubCell"/>
</dbReference>
<accession>A0A9Q9ZS40</accession>
<evidence type="ECO:0000256" key="2">
    <source>
        <dbReference type="ARBA" id="ARBA00022729"/>
    </source>
</evidence>